<feature type="region of interest" description="Disordered" evidence="1">
    <location>
        <begin position="26"/>
        <end position="56"/>
    </location>
</feature>
<name>A0ABQ8QYU9_FUSEQ</name>
<dbReference type="Gene3D" id="2.60.120.260">
    <property type="entry name" value="Galactose-binding domain-like"/>
    <property type="match status" value="1"/>
</dbReference>
<feature type="compositionally biased region" description="Low complexity" evidence="1">
    <location>
        <begin position="36"/>
        <end position="56"/>
    </location>
</feature>
<evidence type="ECO:0000313" key="4">
    <source>
        <dbReference type="Proteomes" id="UP001152024"/>
    </source>
</evidence>
<keyword evidence="4" id="KW-1185">Reference proteome</keyword>
<feature type="compositionally biased region" description="Low complexity" evidence="1">
    <location>
        <begin position="104"/>
        <end position="130"/>
    </location>
</feature>
<sequence>MRASPLTLSFALLALCGHGLAGPCKPKTTSTAEGPSSTQETTSASTAVSTTVEESSTVESFTSYSSSIISDTVSSIVTTTSDAPLSSSTELSASFETTDTSVTITSTTELSTTSNTVETTTSDTPISTTTEQPAPSNILLNPSFDEPNQNGQVDGSPWNLQWQTSASLSINPNVARTGSHSAYWSFPANSDRSGGEINQRVSFESGHVYKLSYWWYIDETVQPQGLEDCQLTTSQRHPDGRVTYYSDDLKLSSFLPLQTWIKREFQLNAESLSAADLSFTPYCFTNTGTGFKLAIDDVQLFY</sequence>
<protein>
    <recommendedName>
        <fullName evidence="5">CBM-cenC domain-containing protein</fullName>
    </recommendedName>
</protein>
<reference evidence="3" key="1">
    <citation type="submission" date="2022-09" db="EMBL/GenBank/DDBJ databases">
        <title>Fusarium specimens isolated from Avocado Roots.</title>
        <authorList>
            <person name="Stajich J."/>
            <person name="Roper C."/>
            <person name="Heimlech-Rivalta G."/>
        </authorList>
    </citation>
    <scope>NUCLEOTIDE SEQUENCE</scope>
    <source>
        <strain evidence="3">CF00095</strain>
    </source>
</reference>
<accession>A0ABQ8QYU9</accession>
<evidence type="ECO:0000256" key="1">
    <source>
        <dbReference type="SAM" id="MobiDB-lite"/>
    </source>
</evidence>
<proteinExistence type="predicted"/>
<evidence type="ECO:0000313" key="3">
    <source>
        <dbReference type="EMBL" id="KAJ4117605.1"/>
    </source>
</evidence>
<evidence type="ECO:0008006" key="5">
    <source>
        <dbReference type="Google" id="ProtNLM"/>
    </source>
</evidence>
<dbReference type="EMBL" id="JAOQBH010000024">
    <property type="protein sequence ID" value="KAJ4117605.1"/>
    <property type="molecule type" value="Genomic_DNA"/>
</dbReference>
<dbReference type="Proteomes" id="UP001152024">
    <property type="component" value="Unassembled WGS sequence"/>
</dbReference>
<comment type="caution">
    <text evidence="3">The sequence shown here is derived from an EMBL/GenBank/DDBJ whole genome shotgun (WGS) entry which is preliminary data.</text>
</comment>
<evidence type="ECO:0000256" key="2">
    <source>
        <dbReference type="SAM" id="SignalP"/>
    </source>
</evidence>
<organism evidence="3 4">
    <name type="scientific">Fusarium equiseti</name>
    <name type="common">Fusarium scirpi</name>
    <dbReference type="NCBI Taxonomy" id="61235"/>
    <lineage>
        <taxon>Eukaryota</taxon>
        <taxon>Fungi</taxon>
        <taxon>Dikarya</taxon>
        <taxon>Ascomycota</taxon>
        <taxon>Pezizomycotina</taxon>
        <taxon>Sordariomycetes</taxon>
        <taxon>Hypocreomycetidae</taxon>
        <taxon>Hypocreales</taxon>
        <taxon>Nectriaceae</taxon>
        <taxon>Fusarium</taxon>
        <taxon>Fusarium incarnatum-equiseti species complex</taxon>
    </lineage>
</organism>
<feature type="chain" id="PRO_5047245187" description="CBM-cenC domain-containing protein" evidence="2">
    <location>
        <begin position="22"/>
        <end position="302"/>
    </location>
</feature>
<feature type="compositionally biased region" description="Polar residues" evidence="1">
    <location>
        <begin position="131"/>
        <end position="158"/>
    </location>
</feature>
<keyword evidence="2" id="KW-0732">Signal</keyword>
<feature type="signal peptide" evidence="2">
    <location>
        <begin position="1"/>
        <end position="21"/>
    </location>
</feature>
<gene>
    <name evidence="3" type="ORF">NW768_010972</name>
</gene>
<feature type="region of interest" description="Disordered" evidence="1">
    <location>
        <begin position="104"/>
        <end position="158"/>
    </location>
</feature>